<accession>A0A974S7T2</accession>
<protein>
    <recommendedName>
        <fullName evidence="1">HTH cro/C1-type domain-containing protein</fullName>
    </recommendedName>
</protein>
<dbReference type="InterPro" id="IPR001387">
    <property type="entry name" value="Cro/C1-type_HTH"/>
</dbReference>
<evidence type="ECO:0000259" key="1">
    <source>
        <dbReference type="PROSITE" id="PS50943"/>
    </source>
</evidence>
<dbReference type="AlphaFoldDB" id="A0A974S7T2"/>
<organism evidence="2">
    <name type="scientific">Phenylobacterium glaciei</name>
    <dbReference type="NCBI Taxonomy" id="2803784"/>
    <lineage>
        <taxon>Bacteria</taxon>
        <taxon>Pseudomonadati</taxon>
        <taxon>Pseudomonadota</taxon>
        <taxon>Alphaproteobacteria</taxon>
        <taxon>Caulobacterales</taxon>
        <taxon>Caulobacteraceae</taxon>
        <taxon>Phenylobacterium</taxon>
    </lineage>
</organism>
<name>A0A974S7T2_9CAUL</name>
<feature type="domain" description="HTH cro/C1-type" evidence="1">
    <location>
        <begin position="6"/>
        <end position="31"/>
    </location>
</feature>
<evidence type="ECO:0000313" key="2">
    <source>
        <dbReference type="EMBL" id="QQZ50285.1"/>
    </source>
</evidence>
<gene>
    <name evidence="2" type="ORF">JKL49_00720</name>
</gene>
<dbReference type="EMBL" id="CP068570">
    <property type="protein sequence ID" value="QQZ50285.1"/>
    <property type="molecule type" value="Genomic_DNA"/>
</dbReference>
<dbReference type="PROSITE" id="PS50943">
    <property type="entry name" value="HTH_CROC1"/>
    <property type="match status" value="1"/>
</dbReference>
<sequence>MRDIMRGKSVNPTLDTILGLARALGKDISEFVPSGALGASTPARACQIG</sequence>
<proteinExistence type="predicted"/>
<reference evidence="2" key="1">
    <citation type="submission" date="2021-01" db="EMBL/GenBank/DDBJ databases">
        <title>Genome sequence of Phenylobacterium sp. 20VBR1 isolated from a valley glaceir, Ny-Alesund, Svalbard.</title>
        <authorList>
            <person name="Thomas F.A."/>
            <person name="Krishnan K.P."/>
            <person name="Sinha R.K."/>
        </authorList>
    </citation>
    <scope>NUCLEOTIDE SEQUENCE</scope>
    <source>
        <strain evidence="2">20VBR1</strain>
    </source>
</reference>